<dbReference type="Proteomes" id="UP001589810">
    <property type="component" value="Unassembled WGS sequence"/>
</dbReference>
<evidence type="ECO:0000313" key="3">
    <source>
        <dbReference type="Proteomes" id="UP001589810"/>
    </source>
</evidence>
<gene>
    <name evidence="2" type="ORF">ACFFH7_08320</name>
</gene>
<comment type="caution">
    <text evidence="2">The sequence shown here is derived from an EMBL/GenBank/DDBJ whole genome shotgun (WGS) entry which is preliminary data.</text>
</comment>
<dbReference type="NCBIfam" id="TIGR03562">
    <property type="entry name" value="osmo_induc_OsmC"/>
    <property type="match status" value="1"/>
</dbReference>
<reference evidence="2 3" key="1">
    <citation type="submission" date="2024-09" db="EMBL/GenBank/DDBJ databases">
        <authorList>
            <person name="Sun Q."/>
            <person name="Mori K."/>
        </authorList>
    </citation>
    <scope>NUCLEOTIDE SEQUENCE [LARGE SCALE GENOMIC DNA]</scope>
    <source>
        <strain evidence="2 3">TBRC 1432</strain>
    </source>
</reference>
<dbReference type="RefSeq" id="WP_273942500.1">
    <property type="nucleotide sequence ID" value="NZ_CP097263.1"/>
</dbReference>
<organism evidence="2 3">
    <name type="scientific">Kutzneria chonburiensis</name>
    <dbReference type="NCBI Taxonomy" id="1483604"/>
    <lineage>
        <taxon>Bacteria</taxon>
        <taxon>Bacillati</taxon>
        <taxon>Actinomycetota</taxon>
        <taxon>Actinomycetes</taxon>
        <taxon>Pseudonocardiales</taxon>
        <taxon>Pseudonocardiaceae</taxon>
        <taxon>Kutzneria</taxon>
    </lineage>
</organism>
<evidence type="ECO:0000313" key="2">
    <source>
        <dbReference type="EMBL" id="MFC0541484.1"/>
    </source>
</evidence>
<dbReference type="InterPro" id="IPR036102">
    <property type="entry name" value="OsmC/Ohrsf"/>
</dbReference>
<evidence type="ECO:0000256" key="1">
    <source>
        <dbReference type="SAM" id="MobiDB-lite"/>
    </source>
</evidence>
<dbReference type="InterPro" id="IPR052707">
    <property type="entry name" value="OsmC_Ohr_Peroxiredoxin"/>
</dbReference>
<sequence>MPVSKAHASWNGDIPTGSGQFNAGNNITGGVTYKSRFEDGPGSNPEQLIAAAHASCYSMALASALAKAGFTATSIETDASVTLRPVDGVPTIIKIELVTKGDVPGVDADQFREFAEGAKAGCPVSRALAAVPEITLEATLA</sequence>
<name>A0ABV6MMR5_9PSEU</name>
<dbReference type="Pfam" id="PF02566">
    <property type="entry name" value="OsmC"/>
    <property type="match status" value="1"/>
</dbReference>
<dbReference type="InterPro" id="IPR003718">
    <property type="entry name" value="OsmC/Ohr_fam"/>
</dbReference>
<keyword evidence="3" id="KW-1185">Reference proteome</keyword>
<dbReference type="EMBL" id="JBHLUD010000002">
    <property type="protein sequence ID" value="MFC0541484.1"/>
    <property type="molecule type" value="Genomic_DNA"/>
</dbReference>
<dbReference type="PANTHER" id="PTHR42830:SF1">
    <property type="entry name" value="OSMOTICALLY INDUCIBLE FAMILY PROTEIN"/>
    <property type="match status" value="1"/>
</dbReference>
<dbReference type="InterPro" id="IPR015946">
    <property type="entry name" value="KH_dom-like_a/b"/>
</dbReference>
<dbReference type="PANTHER" id="PTHR42830">
    <property type="entry name" value="OSMOTICALLY INDUCIBLE FAMILY PROTEIN"/>
    <property type="match status" value="1"/>
</dbReference>
<dbReference type="InterPro" id="IPR019904">
    <property type="entry name" value="Peroxiredoxin_OsmC"/>
</dbReference>
<dbReference type="SUPFAM" id="SSF82784">
    <property type="entry name" value="OsmC-like"/>
    <property type="match status" value="1"/>
</dbReference>
<dbReference type="Gene3D" id="3.30.300.20">
    <property type="match status" value="1"/>
</dbReference>
<proteinExistence type="predicted"/>
<protein>
    <submittedName>
        <fullName evidence="2">OsmC family peroxiredoxin</fullName>
    </submittedName>
</protein>
<accession>A0ABV6MMR5</accession>
<feature type="region of interest" description="Disordered" evidence="1">
    <location>
        <begin position="1"/>
        <end position="23"/>
    </location>
</feature>